<evidence type="ECO:0000313" key="4">
    <source>
        <dbReference type="Proteomes" id="UP000325466"/>
    </source>
</evidence>
<protein>
    <submittedName>
        <fullName evidence="2">Possible membrane protein</fullName>
    </submittedName>
</protein>
<dbReference type="Proteomes" id="UP001163947">
    <property type="component" value="Chromosome"/>
</dbReference>
<accession>A0A059MR89</accession>
<reference evidence="2 4" key="1">
    <citation type="journal article" date="2018" name="Biodegradation">
        <title>1,4-Dioxane degradation characteristics of Rhodococcus aetherivorans JCM 14343.</title>
        <authorList>
            <person name="Inoue D."/>
            <person name="Tsunoda T."/>
            <person name="Yamamoto N."/>
            <person name="Ike M."/>
            <person name="Sei K."/>
        </authorList>
    </citation>
    <scope>NUCLEOTIDE SEQUENCE [LARGE SCALE GENOMIC DNA]</scope>
    <source>
        <strain evidence="2 4">JCM 14343</strain>
    </source>
</reference>
<dbReference type="EMBL" id="CP106982">
    <property type="protein sequence ID" value="UYF91954.1"/>
    <property type="molecule type" value="Genomic_DNA"/>
</dbReference>
<evidence type="ECO:0000313" key="5">
    <source>
        <dbReference type="Proteomes" id="UP001163947"/>
    </source>
</evidence>
<accession>A0A0F6VJ16</accession>
<evidence type="ECO:0000256" key="1">
    <source>
        <dbReference type="SAM" id="Phobius"/>
    </source>
</evidence>
<dbReference type="Pfam" id="PF20381">
    <property type="entry name" value="Rv1476"/>
    <property type="match status" value="1"/>
</dbReference>
<reference evidence="3" key="3">
    <citation type="submission" date="2022-09" db="EMBL/GenBank/DDBJ databases">
        <title>The genome sequence of Rhodococcus aetherivorans N1.</title>
        <authorList>
            <person name="Jiang W."/>
        </authorList>
    </citation>
    <scope>NUCLEOTIDE SEQUENCE</scope>
    <source>
        <strain evidence="3">N1</strain>
    </source>
</reference>
<accession>N1M6R7</accession>
<evidence type="ECO:0000313" key="3">
    <source>
        <dbReference type="EMBL" id="UYF91954.1"/>
    </source>
</evidence>
<dbReference type="Proteomes" id="UP000325466">
    <property type="component" value="Unassembled WGS sequence"/>
</dbReference>
<reference evidence="2" key="2">
    <citation type="submission" date="2019-10" db="EMBL/GenBank/DDBJ databases">
        <title>Draft genome sequence of Rhodococcus aetherivorans JCM 14343.</title>
        <authorList>
            <person name="Inoue D."/>
            <person name="Nakazawa M."/>
            <person name="Yamamoto N."/>
            <person name="Sei K."/>
            <person name="Ike M."/>
        </authorList>
    </citation>
    <scope>NUCLEOTIDE SEQUENCE</scope>
    <source>
        <strain evidence="2">JCM 14343</strain>
    </source>
</reference>
<keyword evidence="1" id="KW-1133">Transmembrane helix</keyword>
<name>A0A059MR89_9NOCA</name>
<dbReference type="EMBL" id="BLAH01000092">
    <property type="protein sequence ID" value="GES38280.1"/>
    <property type="molecule type" value="Genomic_DNA"/>
</dbReference>
<gene>
    <name evidence="3" type="ORF">OCS65_15635</name>
    <name evidence="2" type="ORF">RAJCM14343_3540</name>
</gene>
<keyword evidence="1" id="KW-0812">Transmembrane</keyword>
<keyword evidence="1" id="KW-0472">Membrane</keyword>
<proteinExistence type="predicted"/>
<dbReference type="AlphaFoldDB" id="A0A059MR89"/>
<dbReference type="RefSeq" id="WP_006939285.1">
    <property type="nucleotide sequence ID" value="NZ_BAAAYP010000062.1"/>
</dbReference>
<keyword evidence="4" id="KW-1185">Reference proteome</keyword>
<dbReference type="KEGG" id="rav:AAT18_13370"/>
<sequence length="181" mass="18837">MSAPLSRVLTPSATDLPPGVSLEQVLADLADDQVSAPPDRVDDLVAVVERAQQHGIDLSIVVLDRDPRLDSQLRDLATDVAGEDGGTVLVLSPGWAGAHSDSIDRVLLESAQDRTYTGDPVVSASNFVDALTEPAPPWTLLTVLLLLAVAGAAGATYLAKAVRRRGDTGGAETVAADRPAR</sequence>
<evidence type="ECO:0000313" key="2">
    <source>
        <dbReference type="EMBL" id="GES38280.1"/>
    </source>
</evidence>
<dbReference type="InterPro" id="IPR046498">
    <property type="entry name" value="Rv1476-like"/>
</dbReference>
<feature type="transmembrane region" description="Helical" evidence="1">
    <location>
        <begin position="138"/>
        <end position="159"/>
    </location>
</feature>
<organism evidence="3 5">
    <name type="scientific">Rhodococcus aetherivorans</name>
    <dbReference type="NCBI Taxonomy" id="191292"/>
    <lineage>
        <taxon>Bacteria</taxon>
        <taxon>Bacillati</taxon>
        <taxon>Actinomycetota</taxon>
        <taxon>Actinomycetes</taxon>
        <taxon>Mycobacteriales</taxon>
        <taxon>Nocardiaceae</taxon>
        <taxon>Rhodococcus</taxon>
    </lineage>
</organism>
<dbReference type="GeneID" id="83621878"/>